<accession>A0A7Y9ISD4</accession>
<dbReference type="SUPFAM" id="SSF48317">
    <property type="entry name" value="Acid phosphatase/Vanadium-dependent haloperoxidase"/>
    <property type="match status" value="1"/>
</dbReference>
<evidence type="ECO:0000259" key="3">
    <source>
        <dbReference type="SMART" id="SM00014"/>
    </source>
</evidence>
<reference evidence="4 5" key="1">
    <citation type="submission" date="2020-07" db="EMBL/GenBank/DDBJ databases">
        <title>Genomic Encyclopedia of Type Strains, Phase IV (KMG-V): Genome sequencing to study the core and pangenomes of soil and plant-associated prokaryotes.</title>
        <authorList>
            <person name="Whitman W."/>
        </authorList>
    </citation>
    <scope>NUCLEOTIDE SEQUENCE [LARGE SCALE GENOMIC DNA]</scope>
    <source>
        <strain evidence="4 5">SAS40</strain>
    </source>
</reference>
<dbReference type="Pfam" id="PF01569">
    <property type="entry name" value="PAP2"/>
    <property type="match status" value="1"/>
</dbReference>
<feature type="chain" id="PRO_5030596539" evidence="2">
    <location>
        <begin position="27"/>
        <end position="653"/>
    </location>
</feature>
<sequence>MTWMPVRAGTYAVTALVLVSSLAACGGDDDTAPVAVAPQTPSAPAGLGSVDTAPVPDAATVIPFIDTIATNERGDARYATLQTNAGVRVLGGMLDVWKPSTLLVDAGQSAPANGNFPAVTPSTWTGIPGDATDGTVLNKSVHDANIQTVVDMTKARTADQATLAYLDDRRGKAYSVTDALGPLADAWRKAAQQVTTVNGVPADATTVKYEDEGNNRGVGGTANPTFGLVVDLIGNMGASASTEPAKRFYKYARPYRWSTNVVVLPSLVPAKSATPGTDGGFPSGHTAEAGRNTLAMAYVLPERFEELAARGVEMGESRILAGMHSPLDVIGGRIQAIAAVAANLAAIPPATRQAAVAQARTAMMAATNTTTLTDLYAAAHAGTPATDRFADYSVNKANNLRRHTYNFAQIGDKTKPAVVPKGAEILLETRLPYLTADQRRVVLKTTALPSGYPVMDDAEGWGRLNIFAAGGAYGAFNGDVSVTMDATLGGFHARDNWRNDIAGAGKLTKLGSGALRLSGANTYSGGTEVKAGTLEAGSVTAFGKGDVYVSGGAVVADTTAAVAMAGNYTQLAAGGLQLRLGSATSSRLSVAKLATLGGTLTVTFANGYRPAIGSTLTLITAGSLTGTFSTVTVNGYRVTPIYTSTGMQIRIDA</sequence>
<dbReference type="InterPro" id="IPR013425">
    <property type="entry name" value="Autotrns_rpt"/>
</dbReference>
<comment type="caution">
    <text evidence="4">The sequence shown here is derived from an EMBL/GenBank/DDBJ whole genome shotgun (WGS) entry which is preliminary data.</text>
</comment>
<feature type="domain" description="Phosphatidic acid phosphatase type 2/haloperoxidase" evidence="3">
    <location>
        <begin position="226"/>
        <end position="344"/>
    </location>
</feature>
<gene>
    <name evidence="4" type="ORF">FHW18_001373</name>
</gene>
<dbReference type="SMART" id="SM00014">
    <property type="entry name" value="acidPPc"/>
    <property type="match status" value="1"/>
</dbReference>
<feature type="signal peptide" evidence="2">
    <location>
        <begin position="1"/>
        <end position="26"/>
    </location>
</feature>
<proteinExistence type="predicted"/>
<evidence type="ECO:0000313" key="5">
    <source>
        <dbReference type="Proteomes" id="UP000542125"/>
    </source>
</evidence>
<dbReference type="PROSITE" id="PS51257">
    <property type="entry name" value="PROKAR_LIPOPROTEIN"/>
    <property type="match status" value="1"/>
</dbReference>
<organism evidence="4 5">
    <name type="scientific">Pigmentiphaga litoralis</name>
    <dbReference type="NCBI Taxonomy" id="516702"/>
    <lineage>
        <taxon>Bacteria</taxon>
        <taxon>Pseudomonadati</taxon>
        <taxon>Pseudomonadota</taxon>
        <taxon>Betaproteobacteria</taxon>
        <taxon>Burkholderiales</taxon>
        <taxon>Alcaligenaceae</taxon>
        <taxon>Pigmentiphaga</taxon>
    </lineage>
</organism>
<dbReference type="InterPro" id="IPR036938">
    <property type="entry name" value="PAP2/HPO_sf"/>
</dbReference>
<dbReference type="Pfam" id="PF12951">
    <property type="entry name" value="PATR"/>
    <property type="match status" value="1"/>
</dbReference>
<protein>
    <submittedName>
        <fullName evidence="4">Autotransporter-associated beta strand protein</fullName>
    </submittedName>
</protein>
<dbReference type="NCBIfam" id="TIGR02601">
    <property type="entry name" value="autotrns_rpt"/>
    <property type="match status" value="1"/>
</dbReference>
<evidence type="ECO:0000256" key="2">
    <source>
        <dbReference type="SAM" id="SignalP"/>
    </source>
</evidence>
<keyword evidence="1 2" id="KW-0732">Signal</keyword>
<dbReference type="InterPro" id="IPR000326">
    <property type="entry name" value="PAP2/HPO"/>
</dbReference>
<evidence type="ECO:0000313" key="4">
    <source>
        <dbReference type="EMBL" id="NYE82102.1"/>
    </source>
</evidence>
<dbReference type="Proteomes" id="UP000542125">
    <property type="component" value="Unassembled WGS sequence"/>
</dbReference>
<evidence type="ECO:0000256" key="1">
    <source>
        <dbReference type="ARBA" id="ARBA00022729"/>
    </source>
</evidence>
<dbReference type="Gene3D" id="1.20.144.10">
    <property type="entry name" value="Phosphatidic acid phosphatase type 2/haloperoxidase"/>
    <property type="match status" value="1"/>
</dbReference>
<dbReference type="EMBL" id="JACBYR010000001">
    <property type="protein sequence ID" value="NYE82102.1"/>
    <property type="molecule type" value="Genomic_DNA"/>
</dbReference>
<dbReference type="AlphaFoldDB" id="A0A7Y9ISD4"/>
<name>A0A7Y9ISD4_9BURK</name>
<dbReference type="RefSeq" id="WP_257022171.1">
    <property type="nucleotide sequence ID" value="NZ_JACBYR010000001.1"/>
</dbReference>
<keyword evidence="5" id="KW-1185">Reference proteome</keyword>